<dbReference type="GO" id="GO:0008017">
    <property type="term" value="F:microtubule binding"/>
    <property type="evidence" value="ECO:0007669"/>
    <property type="project" value="InterPro"/>
</dbReference>
<sequence length="816" mass="88288">MRSCSPHPDLSLAPAEEPREASIPPPLPPDQANPSSSTGSLEYNDELMHSCWSPKSMDNKDNLSTIEEDGLDMATFSKLRTVKKSRKKVGRCNLRQSLAWNQAFFSEEGVLDPIELSILSGSSIKSKENIISMVNGQMSPLLGLHKSGGASSVNSVEQKIFGKMHGQSGCKNSKILKEGNLLCKLDASIQEDHQELMRIANTNAVDPASKIPKFMPTKSPASSLQATSRDDIPSLKKFTFDKSTTTANIRQNTDTKCFPSNMRKLPSCGQSLKSSRSLVPMDKDTRGFNSTSDSSVSKVVQGTTIPCSSVKGSSSITKKAHHGKLPPRVSQPQRNCHPPRPTVPLIRATSVAQADDSRLLPPSTGKKITKGPPAPKSFGGTILSNNMENSLSSGNVVHSSKNISMMPLDVMNTGVSGGSDSQKSAEEALKKQPLVVHSNAGNMPQVLSPQKPESNINKEVPHASNSMLQMDNMSLVRGSRSIKDSPQVNVSMDVLHSCLPTRKKCANTLEPSNNSSQSCSLGKQIETEIAEGTLEVNNQVKQPLPEYTGLSNSPVSGKSANDGRPAGNYLFPNVEFSLSDREADSSLPIKSSLTLTKEQETFPAFISNLEVGCALAQETGIENGFRINDLTSVSSEKIKSLLRSSKEQRSRFCAISNSEKDDSLSQRTFEPAEKAHLRSNDLAVRLNSSSEDPQPTIDSKVHDSTLQFGNKDLINSKGEGSLLNCSKDEQKDKVKQDIGQVKHQLNAAPFSEEWLAAIEVFGEEILELKTGSVQNSPPDKTLPEPSPWSPVKRKAQDIGPFDCTKHSTNLSASNSS</sequence>
<feature type="compositionally biased region" description="Polar residues" evidence="1">
    <location>
        <begin position="549"/>
        <end position="559"/>
    </location>
</feature>
<dbReference type="Proteomes" id="UP001327560">
    <property type="component" value="Chromosome 4"/>
</dbReference>
<dbReference type="AlphaFoldDB" id="A0AAQ3KCR6"/>
<feature type="compositionally biased region" description="Polar residues" evidence="1">
    <location>
        <begin position="308"/>
        <end position="317"/>
    </location>
</feature>
<evidence type="ECO:0000313" key="3">
    <source>
        <dbReference type="Proteomes" id="UP001327560"/>
    </source>
</evidence>
<feature type="region of interest" description="Disordered" evidence="1">
    <location>
        <begin position="308"/>
        <end position="337"/>
    </location>
</feature>
<gene>
    <name evidence="2" type="ORF">Cni_G15056</name>
</gene>
<organism evidence="2 3">
    <name type="scientific">Canna indica</name>
    <name type="common">Indian-shot</name>
    <dbReference type="NCBI Taxonomy" id="4628"/>
    <lineage>
        <taxon>Eukaryota</taxon>
        <taxon>Viridiplantae</taxon>
        <taxon>Streptophyta</taxon>
        <taxon>Embryophyta</taxon>
        <taxon>Tracheophyta</taxon>
        <taxon>Spermatophyta</taxon>
        <taxon>Magnoliopsida</taxon>
        <taxon>Liliopsida</taxon>
        <taxon>Zingiberales</taxon>
        <taxon>Cannaceae</taxon>
        <taxon>Canna</taxon>
    </lineage>
</organism>
<evidence type="ECO:0000313" key="2">
    <source>
        <dbReference type="EMBL" id="WOL06324.1"/>
    </source>
</evidence>
<feature type="compositionally biased region" description="Polar residues" evidence="1">
    <location>
        <begin position="32"/>
        <end position="41"/>
    </location>
</feature>
<dbReference type="PANTHER" id="PTHR33737:SF2">
    <property type="entry name" value="OS12G0102700 PROTEIN"/>
    <property type="match status" value="1"/>
</dbReference>
<dbReference type="EMBL" id="CP136893">
    <property type="protein sequence ID" value="WOL06324.1"/>
    <property type="molecule type" value="Genomic_DNA"/>
</dbReference>
<evidence type="ECO:0000256" key="1">
    <source>
        <dbReference type="SAM" id="MobiDB-lite"/>
    </source>
</evidence>
<feature type="region of interest" description="Disordered" evidence="1">
    <location>
        <begin position="350"/>
        <end position="379"/>
    </location>
</feature>
<reference evidence="2 3" key="1">
    <citation type="submission" date="2023-10" db="EMBL/GenBank/DDBJ databases">
        <title>Chromosome-scale genome assembly provides insights into flower coloration mechanisms of Canna indica.</title>
        <authorList>
            <person name="Li C."/>
        </authorList>
    </citation>
    <scope>NUCLEOTIDE SEQUENCE [LARGE SCALE GENOMIC DNA]</scope>
    <source>
        <tissue evidence="2">Flower</tissue>
    </source>
</reference>
<name>A0AAQ3KCR6_9LILI</name>
<proteinExistence type="predicted"/>
<feature type="region of interest" description="Disordered" evidence="1">
    <location>
        <begin position="770"/>
        <end position="816"/>
    </location>
</feature>
<accession>A0AAQ3KCR6</accession>
<keyword evidence="3" id="KW-1185">Reference proteome</keyword>
<feature type="region of interest" description="Disordered" evidence="1">
    <location>
        <begin position="544"/>
        <end position="566"/>
    </location>
</feature>
<dbReference type="InterPro" id="IPR045882">
    <property type="entry name" value="GPT1/2"/>
</dbReference>
<feature type="region of interest" description="Disordered" evidence="1">
    <location>
        <begin position="1"/>
        <end position="42"/>
    </location>
</feature>
<feature type="compositionally biased region" description="Polar residues" evidence="1">
    <location>
        <begin position="806"/>
        <end position="816"/>
    </location>
</feature>
<protein>
    <submittedName>
        <fullName evidence="2">Uncharacterized protein</fullName>
    </submittedName>
</protein>
<dbReference type="PANTHER" id="PTHR33737">
    <property type="entry name" value="OS05G0121800 PROTEIN"/>
    <property type="match status" value="1"/>
</dbReference>